<dbReference type="OrthoDB" id="6456828at2759"/>
<keyword evidence="2" id="KW-1185">Reference proteome</keyword>
<name>A0A4Y2M0F5_ARAVE</name>
<accession>A0A4Y2M0F5</accession>
<evidence type="ECO:0000313" key="1">
    <source>
        <dbReference type="EMBL" id="GBN20505.1"/>
    </source>
</evidence>
<sequence>MPPNRLLRQYVFHMTTTTGDNTLQANHKSSNGRVAAGPDVYMTPLSGLHPSVPTDWMNRIDTFAYNAWSHLHISTEVARTSAIYRLFF</sequence>
<reference evidence="1 2" key="1">
    <citation type="journal article" date="2019" name="Sci. Rep.">
        <title>Orb-weaving spider Araneus ventricosus genome elucidates the spidroin gene catalogue.</title>
        <authorList>
            <person name="Kono N."/>
            <person name="Nakamura H."/>
            <person name="Ohtoshi R."/>
            <person name="Moran D.A.P."/>
            <person name="Shinohara A."/>
            <person name="Yoshida Y."/>
            <person name="Fujiwara M."/>
            <person name="Mori M."/>
            <person name="Tomita M."/>
            <person name="Arakawa K."/>
        </authorList>
    </citation>
    <scope>NUCLEOTIDE SEQUENCE [LARGE SCALE GENOMIC DNA]</scope>
</reference>
<proteinExistence type="predicted"/>
<protein>
    <submittedName>
        <fullName evidence="1">Uncharacterized protein</fullName>
    </submittedName>
</protein>
<dbReference type="Proteomes" id="UP000499080">
    <property type="component" value="Unassembled WGS sequence"/>
</dbReference>
<comment type="caution">
    <text evidence="1">The sequence shown here is derived from an EMBL/GenBank/DDBJ whole genome shotgun (WGS) entry which is preliminary data.</text>
</comment>
<organism evidence="1 2">
    <name type="scientific">Araneus ventricosus</name>
    <name type="common">Orbweaver spider</name>
    <name type="synonym">Epeira ventricosa</name>
    <dbReference type="NCBI Taxonomy" id="182803"/>
    <lineage>
        <taxon>Eukaryota</taxon>
        <taxon>Metazoa</taxon>
        <taxon>Ecdysozoa</taxon>
        <taxon>Arthropoda</taxon>
        <taxon>Chelicerata</taxon>
        <taxon>Arachnida</taxon>
        <taxon>Araneae</taxon>
        <taxon>Araneomorphae</taxon>
        <taxon>Entelegynae</taxon>
        <taxon>Araneoidea</taxon>
        <taxon>Araneidae</taxon>
        <taxon>Araneus</taxon>
    </lineage>
</organism>
<dbReference type="EMBL" id="BGPR01006627">
    <property type="protein sequence ID" value="GBN20505.1"/>
    <property type="molecule type" value="Genomic_DNA"/>
</dbReference>
<evidence type="ECO:0000313" key="2">
    <source>
        <dbReference type="Proteomes" id="UP000499080"/>
    </source>
</evidence>
<dbReference type="AlphaFoldDB" id="A0A4Y2M0F5"/>
<gene>
    <name evidence="1" type="ORF">AVEN_28302_1</name>
</gene>